<reference evidence="2" key="1">
    <citation type="journal article" date="2021" name="PeerJ">
        <title>Extensive microbial diversity within the chicken gut microbiome revealed by metagenomics and culture.</title>
        <authorList>
            <person name="Gilroy R."/>
            <person name="Ravi A."/>
            <person name="Getino M."/>
            <person name="Pursley I."/>
            <person name="Horton D.L."/>
            <person name="Alikhan N.F."/>
            <person name="Baker D."/>
            <person name="Gharbi K."/>
            <person name="Hall N."/>
            <person name="Watson M."/>
            <person name="Adriaenssens E.M."/>
            <person name="Foster-Nyarko E."/>
            <person name="Jarju S."/>
            <person name="Secka A."/>
            <person name="Antonio M."/>
            <person name="Oren A."/>
            <person name="Chaudhuri R.R."/>
            <person name="La Ragione R."/>
            <person name="Hildebrand F."/>
            <person name="Pallen M.J."/>
        </authorList>
    </citation>
    <scope>NUCLEOTIDE SEQUENCE</scope>
    <source>
        <strain evidence="2">ChiHecec2B26-446</strain>
    </source>
</reference>
<proteinExistence type="predicted"/>
<name>A0A9D1PW19_9BACT</name>
<dbReference type="EMBL" id="DXHV01000055">
    <property type="protein sequence ID" value="HIW00624.1"/>
    <property type="molecule type" value="Genomic_DNA"/>
</dbReference>
<sequence length="463" mass="48722">MRPCSPPMNTMSRAVLRTDPLGTVPKTPDGTPGPAAADAGFTLIEVLGALTVASLVLVLVMTLWKRGAEWQEQAQVAWHLQAVTAAATDYVARHYDSLAEEAGPRDGPAITLQTLISEGLLPDGFQEHNPWNQSYALTVRSLGDSREEGEEEGSEDTDTAGRLLLLVLTQGGRGTSHDTGDAHFLSVLVPGAARRAGSSAGFIPHAHPDGYGEGQLVAGQGGYVLTLADLGITSPGAGHLGSYTVLGAGSTSSSSDVLHRVPVDGQPELNQMEVDLDMTGCGITNIGSLHLTSWPRDGEEADKRPLDTLGPGSGCDPEDVGKLFLDETYGLYLCRMMEGSNGTRTPGLALISDSGNNLSVQHMTLASDQDLVPKPVCASGTGMEPQIFVAPSIASSGPSSPSMVAWRAWASEANATTWRVHLEVKNTSHSANGWYVPSVEGDDLAPYYGSVQVITACVRKRAR</sequence>
<accession>A0A9D1PW19</accession>
<dbReference type="Proteomes" id="UP000886752">
    <property type="component" value="Unassembled WGS sequence"/>
</dbReference>
<organism evidence="2 3">
    <name type="scientific">Candidatus Desulfovibrio intestinipullorum</name>
    <dbReference type="NCBI Taxonomy" id="2838536"/>
    <lineage>
        <taxon>Bacteria</taxon>
        <taxon>Pseudomonadati</taxon>
        <taxon>Thermodesulfobacteriota</taxon>
        <taxon>Desulfovibrionia</taxon>
        <taxon>Desulfovibrionales</taxon>
        <taxon>Desulfovibrionaceae</taxon>
        <taxon>Desulfovibrio</taxon>
    </lineage>
</organism>
<evidence type="ECO:0000313" key="3">
    <source>
        <dbReference type="Proteomes" id="UP000886752"/>
    </source>
</evidence>
<evidence type="ECO:0000256" key="1">
    <source>
        <dbReference type="SAM" id="MobiDB-lite"/>
    </source>
</evidence>
<feature type="region of interest" description="Disordered" evidence="1">
    <location>
        <begin position="294"/>
        <end position="313"/>
    </location>
</feature>
<protein>
    <submittedName>
        <fullName evidence="2">Shufflon system plasmid conjugative transfer pilus tip adhesin PilV</fullName>
    </submittedName>
</protein>
<dbReference type="AlphaFoldDB" id="A0A9D1PW19"/>
<comment type="caution">
    <text evidence="2">The sequence shown here is derived from an EMBL/GenBank/DDBJ whole genome shotgun (WGS) entry which is preliminary data.</text>
</comment>
<evidence type="ECO:0000313" key="2">
    <source>
        <dbReference type="EMBL" id="HIW00624.1"/>
    </source>
</evidence>
<dbReference type="PROSITE" id="PS00409">
    <property type="entry name" value="PROKAR_NTER_METHYL"/>
    <property type="match status" value="1"/>
</dbReference>
<feature type="compositionally biased region" description="Basic and acidic residues" evidence="1">
    <location>
        <begin position="296"/>
        <end position="306"/>
    </location>
</feature>
<dbReference type="InterPro" id="IPR012902">
    <property type="entry name" value="N_methyl_site"/>
</dbReference>
<reference evidence="2" key="2">
    <citation type="submission" date="2021-04" db="EMBL/GenBank/DDBJ databases">
        <authorList>
            <person name="Gilroy R."/>
        </authorList>
    </citation>
    <scope>NUCLEOTIDE SEQUENCE</scope>
    <source>
        <strain evidence="2">ChiHecec2B26-446</strain>
    </source>
</reference>
<gene>
    <name evidence="2" type="ORF">H9894_05470</name>
</gene>